<dbReference type="STRING" id="269621.A0A238FC46"/>
<dbReference type="FunFam" id="3.40.640.10:FF:000097">
    <property type="entry name" value="Serine hydroxymethyltransferase"/>
    <property type="match status" value="1"/>
</dbReference>
<dbReference type="GO" id="GO:0030170">
    <property type="term" value="F:pyridoxal phosphate binding"/>
    <property type="evidence" value="ECO:0007669"/>
    <property type="project" value="InterPro"/>
</dbReference>
<evidence type="ECO:0000313" key="11">
    <source>
        <dbReference type="EMBL" id="SCV69464.1"/>
    </source>
</evidence>
<dbReference type="GO" id="GO:0035999">
    <property type="term" value="P:tetrahydrofolate interconversion"/>
    <property type="evidence" value="ECO:0007669"/>
    <property type="project" value="UniProtKB-UniPathway"/>
</dbReference>
<dbReference type="GO" id="GO:0019264">
    <property type="term" value="P:glycine biosynthetic process from serine"/>
    <property type="evidence" value="ECO:0007669"/>
    <property type="project" value="InterPro"/>
</dbReference>
<dbReference type="AlphaFoldDB" id="A0A238FC46"/>
<evidence type="ECO:0000256" key="2">
    <source>
        <dbReference type="ARBA" id="ARBA00001933"/>
    </source>
</evidence>
<dbReference type="CDD" id="cd00378">
    <property type="entry name" value="SHMT"/>
    <property type="match status" value="1"/>
</dbReference>
<comment type="function">
    <text evidence="9">Interconversion of serine and glycine.</text>
</comment>
<dbReference type="InterPro" id="IPR019798">
    <property type="entry name" value="Ser_HO-MeTrfase_PLP_BS"/>
</dbReference>
<keyword evidence="6 9" id="KW-0808">Transferase</keyword>
<evidence type="ECO:0000256" key="4">
    <source>
        <dbReference type="ARBA" id="ARBA00006376"/>
    </source>
</evidence>
<keyword evidence="12" id="KW-1185">Reference proteome</keyword>
<evidence type="ECO:0000313" key="12">
    <source>
        <dbReference type="Proteomes" id="UP000198372"/>
    </source>
</evidence>
<dbReference type="PANTHER" id="PTHR11680:SF35">
    <property type="entry name" value="SERINE HYDROXYMETHYLTRANSFERASE 1"/>
    <property type="match status" value="1"/>
</dbReference>
<evidence type="ECO:0000256" key="5">
    <source>
        <dbReference type="ARBA" id="ARBA00022563"/>
    </source>
</evidence>
<keyword evidence="5 9" id="KW-0554">One-carbon metabolism</keyword>
<reference evidence="12" key="1">
    <citation type="submission" date="2016-09" db="EMBL/GenBank/DDBJ databases">
        <authorList>
            <person name="Jeantristanb JTB J.-T."/>
            <person name="Ricardo R."/>
        </authorList>
    </citation>
    <scope>NUCLEOTIDE SEQUENCE [LARGE SCALE GENOMIC DNA]</scope>
</reference>
<dbReference type="Proteomes" id="UP000198372">
    <property type="component" value="Unassembled WGS sequence"/>
</dbReference>
<sequence>MQRSLSSLLSSTCIVSRSRIVARSSAFFTPSSLRSFTSSKMAAVQKGDFNAALYTPLAEFDPEVQNLVDRETFRQFRGLELIASENLTSLAVMEANGSMFTNKYSEGLPGARYYGGNEVVDELEILCQKRALTAFHLDEKTWGVNVQPYSGSTANFATFTALIQPQDRIMGLGLADGGHLTHGAFTPKRNISASSIYFQSMPYRVDPETGLIDYDELEKNATEFKPRILICGASAYPRDFDFARLRKIADINGSYLIGISIFDRMDMAHVSGLVAAQVLNDPFESCDVVTTTTHKTLRGPRAGLIFFRKDKESDMEKRINDAVFPACQGGPHNNPTHLILSLALAPQTIAGIAVTLKQVASPEFLAYAKQIVANTKAIAAKLLEHDYKLQTNGSDNHLVLWDLRPIGLTGSKIEKICDLAHITLNKNSVPGDKSATVPGGVRVGTNALTSRSMKEPEMEIVAEFLHRAVQIALSAQKECGSKLLKDFVKTVTEGEGESRKALQQLAKDVNEFAEKYPLPGVPDSSSIKRVEA</sequence>
<dbReference type="PIRSF" id="PIRSF000412">
    <property type="entry name" value="SHMT"/>
    <property type="match status" value="1"/>
</dbReference>
<dbReference type="Gene3D" id="3.90.1150.10">
    <property type="entry name" value="Aspartate Aminotransferase, domain 1"/>
    <property type="match status" value="1"/>
</dbReference>
<accession>A0A238FC46</accession>
<evidence type="ECO:0000256" key="9">
    <source>
        <dbReference type="RuleBase" id="RU000585"/>
    </source>
</evidence>
<evidence type="ECO:0000259" key="10">
    <source>
        <dbReference type="Pfam" id="PF00464"/>
    </source>
</evidence>
<dbReference type="NCBIfam" id="NF000586">
    <property type="entry name" value="PRK00011.1"/>
    <property type="match status" value="1"/>
</dbReference>
<name>A0A238FC46_9BASI</name>
<gene>
    <name evidence="11" type="ORF">BQ2448_2484</name>
</gene>
<dbReference type="EC" id="2.1.2.1" evidence="9"/>
<dbReference type="UniPathway" id="UPA00193"/>
<evidence type="ECO:0000256" key="1">
    <source>
        <dbReference type="ARBA" id="ARBA00001528"/>
    </source>
</evidence>
<dbReference type="PANTHER" id="PTHR11680">
    <property type="entry name" value="SERINE HYDROXYMETHYLTRANSFERASE"/>
    <property type="match status" value="1"/>
</dbReference>
<dbReference type="InterPro" id="IPR049943">
    <property type="entry name" value="Ser_HO-MeTrfase-like"/>
</dbReference>
<dbReference type="HAMAP" id="MF_00051">
    <property type="entry name" value="SHMT"/>
    <property type="match status" value="1"/>
</dbReference>
<evidence type="ECO:0000256" key="6">
    <source>
        <dbReference type="ARBA" id="ARBA00022679"/>
    </source>
</evidence>
<dbReference type="GO" id="GO:0004372">
    <property type="term" value="F:glycine hydroxymethyltransferase activity"/>
    <property type="evidence" value="ECO:0007669"/>
    <property type="project" value="UniProtKB-EC"/>
</dbReference>
<feature type="domain" description="Serine hydroxymethyltransferase-like" evidence="10">
    <location>
        <begin position="57"/>
        <end position="464"/>
    </location>
</feature>
<dbReference type="InterPro" id="IPR015424">
    <property type="entry name" value="PyrdxlP-dep_Trfase"/>
</dbReference>
<dbReference type="OrthoDB" id="10265628at2759"/>
<comment type="similarity">
    <text evidence="4 9">Belongs to the SHMT family.</text>
</comment>
<dbReference type="InterPro" id="IPR015421">
    <property type="entry name" value="PyrdxlP-dep_Trfase_major"/>
</dbReference>
<dbReference type="EMBL" id="FMSP01000004">
    <property type="protein sequence ID" value="SCV69464.1"/>
    <property type="molecule type" value="Genomic_DNA"/>
</dbReference>
<comment type="cofactor">
    <cofactor evidence="2 8 9">
        <name>pyridoxal 5'-phosphate</name>
        <dbReference type="ChEBI" id="CHEBI:597326"/>
    </cofactor>
</comment>
<organism evidence="11 12">
    <name type="scientific">Microbotryum intermedium</name>
    <dbReference type="NCBI Taxonomy" id="269621"/>
    <lineage>
        <taxon>Eukaryota</taxon>
        <taxon>Fungi</taxon>
        <taxon>Dikarya</taxon>
        <taxon>Basidiomycota</taxon>
        <taxon>Pucciniomycotina</taxon>
        <taxon>Microbotryomycetes</taxon>
        <taxon>Microbotryales</taxon>
        <taxon>Microbotryaceae</taxon>
        <taxon>Microbotryum</taxon>
    </lineage>
</organism>
<comment type="pathway">
    <text evidence="3 9">One-carbon metabolism; tetrahydrofolate interconversion.</text>
</comment>
<dbReference type="PROSITE" id="PS00096">
    <property type="entry name" value="SHMT"/>
    <property type="match status" value="1"/>
</dbReference>
<dbReference type="GO" id="GO:0005739">
    <property type="term" value="C:mitochondrion"/>
    <property type="evidence" value="ECO:0007669"/>
    <property type="project" value="TreeGrafter"/>
</dbReference>
<dbReference type="Gene3D" id="3.40.640.10">
    <property type="entry name" value="Type I PLP-dependent aspartate aminotransferase-like (Major domain)"/>
    <property type="match status" value="1"/>
</dbReference>
<evidence type="ECO:0000256" key="3">
    <source>
        <dbReference type="ARBA" id="ARBA00004777"/>
    </source>
</evidence>
<feature type="modified residue" description="N6-(pyridoxal phosphate)lysine" evidence="8">
    <location>
        <position position="295"/>
    </location>
</feature>
<dbReference type="SUPFAM" id="SSF53383">
    <property type="entry name" value="PLP-dependent transferases"/>
    <property type="match status" value="1"/>
</dbReference>
<dbReference type="InterPro" id="IPR001085">
    <property type="entry name" value="Ser_HO-MeTrfase"/>
</dbReference>
<dbReference type="InterPro" id="IPR039429">
    <property type="entry name" value="SHMT-like_dom"/>
</dbReference>
<proteinExistence type="inferred from homology"/>
<protein>
    <recommendedName>
        <fullName evidence="9">Serine hydroxymethyltransferase</fullName>
        <ecNumber evidence="9">2.1.2.1</ecNumber>
    </recommendedName>
</protein>
<comment type="catalytic activity">
    <reaction evidence="1 9">
        <text>(6R)-5,10-methylene-5,6,7,8-tetrahydrofolate + glycine + H2O = (6S)-5,6,7,8-tetrahydrofolate + L-serine</text>
        <dbReference type="Rhea" id="RHEA:15481"/>
        <dbReference type="ChEBI" id="CHEBI:15377"/>
        <dbReference type="ChEBI" id="CHEBI:15636"/>
        <dbReference type="ChEBI" id="CHEBI:33384"/>
        <dbReference type="ChEBI" id="CHEBI:57305"/>
        <dbReference type="ChEBI" id="CHEBI:57453"/>
        <dbReference type="EC" id="2.1.2.1"/>
    </reaction>
</comment>
<dbReference type="Pfam" id="PF00464">
    <property type="entry name" value="SHMT"/>
    <property type="match status" value="1"/>
</dbReference>
<dbReference type="InterPro" id="IPR015422">
    <property type="entry name" value="PyrdxlP-dep_Trfase_small"/>
</dbReference>
<evidence type="ECO:0000256" key="7">
    <source>
        <dbReference type="ARBA" id="ARBA00022898"/>
    </source>
</evidence>
<evidence type="ECO:0000256" key="8">
    <source>
        <dbReference type="PIRSR" id="PIRSR000412-50"/>
    </source>
</evidence>
<keyword evidence="7 8" id="KW-0663">Pyridoxal phosphate</keyword>